<evidence type="ECO:0000259" key="2">
    <source>
        <dbReference type="Pfam" id="PF03372"/>
    </source>
</evidence>
<dbReference type="GO" id="GO:0006506">
    <property type="term" value="P:GPI anchor biosynthetic process"/>
    <property type="evidence" value="ECO:0007669"/>
    <property type="project" value="TreeGrafter"/>
</dbReference>
<dbReference type="GO" id="GO:0016020">
    <property type="term" value="C:membrane"/>
    <property type="evidence" value="ECO:0007669"/>
    <property type="project" value="GOC"/>
</dbReference>
<sequence length="212" mass="23015">CPRGHAGTPHKEGVQPMRSTVSALLAAVALLAIAVGPASAARPQAPDRELSVATYNIHHGEGVDDQLDLERIALEIERGGADVVGLQEVDRHWSSRSDFVDQAAWLAKRLGMHVAYAANLDLDPPAEGRPRRQYGTAVLSRFPIASERNTLLPRTGKNEQRGLLEVVINVRGVRVRFANTHLQHNSASERRAQAQRIAELLGDAKEPTVLVG</sequence>
<dbReference type="GO" id="GO:0003824">
    <property type="term" value="F:catalytic activity"/>
    <property type="evidence" value="ECO:0007669"/>
    <property type="project" value="InterPro"/>
</dbReference>
<feature type="signal peptide" evidence="1">
    <location>
        <begin position="1"/>
        <end position="40"/>
    </location>
</feature>
<accession>A0A6J4S8P4</accession>
<feature type="non-terminal residue" evidence="3">
    <location>
        <position position="212"/>
    </location>
</feature>
<dbReference type="AlphaFoldDB" id="A0A6J4S8P4"/>
<dbReference type="Gene3D" id="3.60.10.10">
    <property type="entry name" value="Endonuclease/exonuclease/phosphatase"/>
    <property type="match status" value="1"/>
</dbReference>
<feature type="domain" description="Endonuclease/exonuclease/phosphatase" evidence="2">
    <location>
        <begin position="53"/>
        <end position="212"/>
    </location>
</feature>
<dbReference type="PANTHER" id="PTHR14859">
    <property type="entry name" value="CALCOFLUOR WHITE HYPERSENSITIVE PROTEIN PRECURSOR"/>
    <property type="match status" value="1"/>
</dbReference>
<feature type="non-terminal residue" evidence="3">
    <location>
        <position position="1"/>
    </location>
</feature>
<gene>
    <name evidence="3" type="ORF">AVDCRST_MAG53-1407</name>
</gene>
<keyword evidence="1" id="KW-0732">Signal</keyword>
<name>A0A6J4S8P4_9ACTN</name>
<dbReference type="PANTHER" id="PTHR14859:SF15">
    <property type="entry name" value="ENDONUCLEASE_EXONUCLEASE_PHOSPHATASE DOMAIN-CONTAINING PROTEIN"/>
    <property type="match status" value="1"/>
</dbReference>
<evidence type="ECO:0000256" key="1">
    <source>
        <dbReference type="SAM" id="SignalP"/>
    </source>
</evidence>
<protein>
    <recommendedName>
        <fullName evidence="2">Endonuclease/exonuclease/phosphatase domain-containing protein</fullName>
    </recommendedName>
</protein>
<dbReference type="Pfam" id="PF03372">
    <property type="entry name" value="Exo_endo_phos"/>
    <property type="match status" value="1"/>
</dbReference>
<reference evidence="3" key="1">
    <citation type="submission" date="2020-02" db="EMBL/GenBank/DDBJ databases">
        <authorList>
            <person name="Meier V. D."/>
        </authorList>
    </citation>
    <scope>NUCLEOTIDE SEQUENCE</scope>
    <source>
        <strain evidence="3">AVDCRST_MAG53</strain>
    </source>
</reference>
<dbReference type="EMBL" id="CADCVR010000040">
    <property type="protein sequence ID" value="CAA9489144.1"/>
    <property type="molecule type" value="Genomic_DNA"/>
</dbReference>
<organism evidence="3">
    <name type="scientific">uncultured Solirubrobacteraceae bacterium</name>
    <dbReference type="NCBI Taxonomy" id="1162706"/>
    <lineage>
        <taxon>Bacteria</taxon>
        <taxon>Bacillati</taxon>
        <taxon>Actinomycetota</taxon>
        <taxon>Thermoleophilia</taxon>
        <taxon>Solirubrobacterales</taxon>
        <taxon>Solirubrobacteraceae</taxon>
        <taxon>environmental samples</taxon>
    </lineage>
</organism>
<feature type="chain" id="PRO_5026919626" description="Endonuclease/exonuclease/phosphatase domain-containing protein" evidence="1">
    <location>
        <begin position="41"/>
        <end position="212"/>
    </location>
</feature>
<proteinExistence type="predicted"/>
<dbReference type="InterPro" id="IPR051916">
    <property type="entry name" value="GPI-anchor_lipid_remodeler"/>
</dbReference>
<dbReference type="SUPFAM" id="SSF56219">
    <property type="entry name" value="DNase I-like"/>
    <property type="match status" value="1"/>
</dbReference>
<evidence type="ECO:0000313" key="3">
    <source>
        <dbReference type="EMBL" id="CAA9489144.1"/>
    </source>
</evidence>
<dbReference type="InterPro" id="IPR036691">
    <property type="entry name" value="Endo/exonu/phosph_ase_sf"/>
</dbReference>
<dbReference type="InterPro" id="IPR005135">
    <property type="entry name" value="Endo/exonuclease/phosphatase"/>
</dbReference>